<evidence type="ECO:0000313" key="2">
    <source>
        <dbReference type="Proteomes" id="UP000190037"/>
    </source>
</evidence>
<evidence type="ECO:0000313" key="1">
    <source>
        <dbReference type="EMBL" id="OPC81585.1"/>
    </source>
</evidence>
<keyword evidence="2" id="KW-1185">Reference proteome</keyword>
<comment type="caution">
    <text evidence="1">The sequence shown here is derived from an EMBL/GenBank/DDBJ whole genome shotgun (WGS) entry which is preliminary data.</text>
</comment>
<dbReference type="AlphaFoldDB" id="A0A1T3NXW1"/>
<name>A0A1T3NXW1_9ACTN</name>
<reference evidence="1 2" key="1">
    <citation type="submission" date="2017-03" db="EMBL/GenBank/DDBJ databases">
        <title>Draft genome sequence of Streptomyces scabrisporus NF3, endophyte isolated from Amphipterygium adstringens.</title>
        <authorList>
            <person name="Vazquez M."/>
            <person name="Ceapa C.D."/>
            <person name="Rodriguez Luna D."/>
            <person name="Sanchez Esquivel S."/>
        </authorList>
    </citation>
    <scope>NUCLEOTIDE SEQUENCE [LARGE SCALE GENOMIC DNA]</scope>
    <source>
        <strain evidence="1 2">NF3</strain>
    </source>
</reference>
<sequence>MAMHVAASLIDAGLLPRGRVPVGQGPTVTGDDEVCEALTEVVRELADSHHWYAGDAFRWVVSTLLDAVAGMPREHAARFLRRASANQWASAIADGWEDRDRLAEVIERAEFAPEAAAEPVDPQLVREVIGD</sequence>
<gene>
    <name evidence="1" type="ORF">B4N89_12075</name>
</gene>
<organism evidence="1 2">
    <name type="scientific">Embleya scabrispora</name>
    <dbReference type="NCBI Taxonomy" id="159449"/>
    <lineage>
        <taxon>Bacteria</taxon>
        <taxon>Bacillati</taxon>
        <taxon>Actinomycetota</taxon>
        <taxon>Actinomycetes</taxon>
        <taxon>Kitasatosporales</taxon>
        <taxon>Streptomycetaceae</taxon>
        <taxon>Embleya</taxon>
    </lineage>
</organism>
<accession>A0A1T3NXW1</accession>
<proteinExistence type="predicted"/>
<protein>
    <submittedName>
        <fullName evidence="1">Uncharacterized protein</fullName>
    </submittedName>
</protein>
<dbReference type="Proteomes" id="UP000190037">
    <property type="component" value="Unassembled WGS sequence"/>
</dbReference>
<dbReference type="EMBL" id="MWQN01000001">
    <property type="protein sequence ID" value="OPC81585.1"/>
    <property type="molecule type" value="Genomic_DNA"/>
</dbReference>